<dbReference type="NCBIfam" id="TIGR01280">
    <property type="entry name" value="xseB"/>
    <property type="match status" value="1"/>
</dbReference>
<feature type="region of interest" description="Disordered" evidence="7">
    <location>
        <begin position="55"/>
        <end position="79"/>
    </location>
</feature>
<sequence>MGYEQARDELVSIVARLESGAGTLEESLALWERGEALAARCQQWLDGARERLTAARGAAPAGAAGDDASRATDVDEEDR</sequence>
<dbReference type="Proteomes" id="UP001317322">
    <property type="component" value="Chromosome"/>
</dbReference>
<evidence type="ECO:0000313" key="8">
    <source>
        <dbReference type="EMBL" id="UUI66960.1"/>
    </source>
</evidence>
<evidence type="ECO:0000256" key="2">
    <source>
        <dbReference type="ARBA" id="ARBA00022490"/>
    </source>
</evidence>
<keyword evidence="3 6" id="KW-0540">Nuclease</keyword>
<organism evidence="8 9">
    <name type="scientific">Cellulomonas wangsupingiae</name>
    <dbReference type="NCBI Taxonomy" id="2968085"/>
    <lineage>
        <taxon>Bacteria</taxon>
        <taxon>Bacillati</taxon>
        <taxon>Actinomycetota</taxon>
        <taxon>Actinomycetes</taxon>
        <taxon>Micrococcales</taxon>
        <taxon>Cellulomonadaceae</taxon>
        <taxon>Cellulomonas</taxon>
    </lineage>
</organism>
<accession>A0ABY5KAK2</accession>
<dbReference type="GO" id="GO:0008855">
    <property type="term" value="F:exodeoxyribonuclease VII activity"/>
    <property type="evidence" value="ECO:0007669"/>
    <property type="project" value="UniProtKB-EC"/>
</dbReference>
<evidence type="ECO:0000256" key="7">
    <source>
        <dbReference type="SAM" id="MobiDB-lite"/>
    </source>
</evidence>
<comment type="function">
    <text evidence="6">Bidirectionally degrades single-stranded DNA into large acid-insoluble oligonucleotides, which are then degraded further into small acid-soluble oligonucleotides.</text>
</comment>
<name>A0ABY5KAK2_9CELL</name>
<evidence type="ECO:0000256" key="4">
    <source>
        <dbReference type="ARBA" id="ARBA00022801"/>
    </source>
</evidence>
<evidence type="ECO:0000256" key="1">
    <source>
        <dbReference type="ARBA" id="ARBA00009998"/>
    </source>
</evidence>
<comment type="subunit">
    <text evidence="6">Heterooligomer composed of large and small subunits.</text>
</comment>
<evidence type="ECO:0000256" key="6">
    <source>
        <dbReference type="HAMAP-Rule" id="MF_00337"/>
    </source>
</evidence>
<comment type="similarity">
    <text evidence="1 6">Belongs to the XseB family.</text>
</comment>
<protein>
    <recommendedName>
        <fullName evidence="6">Exodeoxyribonuclease 7 small subunit</fullName>
        <ecNumber evidence="6">3.1.11.6</ecNumber>
    </recommendedName>
    <alternativeName>
        <fullName evidence="6">Exodeoxyribonuclease VII small subunit</fullName>
        <shortName evidence="6">Exonuclease VII small subunit</shortName>
    </alternativeName>
</protein>
<dbReference type="InterPro" id="IPR003761">
    <property type="entry name" value="Exonuc_VII_S"/>
</dbReference>
<dbReference type="HAMAP" id="MF_00337">
    <property type="entry name" value="Exonuc_7_S"/>
    <property type="match status" value="1"/>
</dbReference>
<feature type="compositionally biased region" description="Low complexity" evidence="7">
    <location>
        <begin position="55"/>
        <end position="66"/>
    </location>
</feature>
<dbReference type="SUPFAM" id="SSF116842">
    <property type="entry name" value="XseB-like"/>
    <property type="match status" value="1"/>
</dbReference>
<gene>
    <name evidence="6" type="primary">xseB</name>
    <name evidence="8" type="ORF">NP075_04980</name>
</gene>
<dbReference type="PANTHER" id="PTHR34137:SF1">
    <property type="entry name" value="EXODEOXYRIBONUCLEASE 7 SMALL SUBUNIT"/>
    <property type="match status" value="1"/>
</dbReference>
<evidence type="ECO:0000256" key="3">
    <source>
        <dbReference type="ARBA" id="ARBA00022722"/>
    </source>
</evidence>
<keyword evidence="5 6" id="KW-0269">Exonuclease</keyword>
<dbReference type="Pfam" id="PF02609">
    <property type="entry name" value="Exonuc_VII_S"/>
    <property type="match status" value="1"/>
</dbReference>
<dbReference type="EMBL" id="CP101989">
    <property type="protein sequence ID" value="UUI66960.1"/>
    <property type="molecule type" value="Genomic_DNA"/>
</dbReference>
<dbReference type="EC" id="3.1.11.6" evidence="6"/>
<comment type="catalytic activity">
    <reaction evidence="6">
        <text>Exonucleolytic cleavage in either 5'- to 3'- or 3'- to 5'-direction to yield nucleoside 5'-phosphates.</text>
        <dbReference type="EC" id="3.1.11.6"/>
    </reaction>
</comment>
<keyword evidence="2 6" id="KW-0963">Cytoplasm</keyword>
<evidence type="ECO:0000313" key="9">
    <source>
        <dbReference type="Proteomes" id="UP001317322"/>
    </source>
</evidence>
<reference evidence="8 9" key="1">
    <citation type="submission" date="2022-07" db="EMBL/GenBank/DDBJ databases">
        <title>Novel species in genus cellulomonas.</title>
        <authorList>
            <person name="Ye L."/>
        </authorList>
    </citation>
    <scope>NUCLEOTIDE SEQUENCE [LARGE SCALE GENOMIC DNA]</scope>
    <source>
        <strain evidence="9">zg-Y908</strain>
    </source>
</reference>
<proteinExistence type="inferred from homology"/>
<dbReference type="Gene3D" id="1.10.287.1040">
    <property type="entry name" value="Exonuclease VII, small subunit"/>
    <property type="match status" value="1"/>
</dbReference>
<evidence type="ECO:0000256" key="5">
    <source>
        <dbReference type="ARBA" id="ARBA00022839"/>
    </source>
</evidence>
<comment type="subcellular location">
    <subcellularLocation>
        <location evidence="6">Cytoplasm</location>
    </subcellularLocation>
</comment>
<dbReference type="NCBIfam" id="NF002139">
    <property type="entry name" value="PRK00977.1-3"/>
    <property type="match status" value="1"/>
</dbReference>
<dbReference type="InterPro" id="IPR037004">
    <property type="entry name" value="Exonuc_VII_ssu_sf"/>
</dbReference>
<keyword evidence="4 6" id="KW-0378">Hydrolase</keyword>
<dbReference type="PANTHER" id="PTHR34137">
    <property type="entry name" value="EXODEOXYRIBONUCLEASE 7 SMALL SUBUNIT"/>
    <property type="match status" value="1"/>
</dbReference>
<keyword evidence="9" id="KW-1185">Reference proteome</keyword>